<keyword evidence="1" id="KW-0812">Transmembrane</keyword>
<dbReference type="EMBL" id="CP037452">
    <property type="protein sequence ID" value="QDV50228.1"/>
    <property type="molecule type" value="Genomic_DNA"/>
</dbReference>
<dbReference type="KEGG" id="gfm:Enr17x_22660"/>
<evidence type="ECO:0000256" key="1">
    <source>
        <dbReference type="SAM" id="Phobius"/>
    </source>
</evidence>
<reference evidence="2 3" key="1">
    <citation type="submission" date="2019-03" db="EMBL/GenBank/DDBJ databases">
        <title>Deep-cultivation of Planctomycetes and their phenomic and genomic characterization uncovers novel biology.</title>
        <authorList>
            <person name="Wiegand S."/>
            <person name="Jogler M."/>
            <person name="Boedeker C."/>
            <person name="Pinto D."/>
            <person name="Vollmers J."/>
            <person name="Rivas-Marin E."/>
            <person name="Kohn T."/>
            <person name="Peeters S.H."/>
            <person name="Heuer A."/>
            <person name="Rast P."/>
            <person name="Oberbeckmann S."/>
            <person name="Bunk B."/>
            <person name="Jeske O."/>
            <person name="Meyerdierks A."/>
            <person name="Storesund J.E."/>
            <person name="Kallscheuer N."/>
            <person name="Luecker S."/>
            <person name="Lage O.M."/>
            <person name="Pohl T."/>
            <person name="Merkel B.J."/>
            <person name="Hornburger P."/>
            <person name="Mueller R.-W."/>
            <person name="Bruemmer F."/>
            <person name="Labrenz M."/>
            <person name="Spormann A.M."/>
            <person name="Op den Camp H."/>
            <person name="Overmann J."/>
            <person name="Amann R."/>
            <person name="Jetten M.S.M."/>
            <person name="Mascher T."/>
            <person name="Medema M.H."/>
            <person name="Devos D.P."/>
            <person name="Kaster A.-K."/>
            <person name="Ovreas L."/>
            <person name="Rohde M."/>
            <person name="Galperin M.Y."/>
            <person name="Jogler C."/>
        </authorList>
    </citation>
    <scope>NUCLEOTIDE SEQUENCE [LARGE SCALE GENOMIC DNA]</scope>
    <source>
        <strain evidence="2 3">Enr17</strain>
    </source>
</reference>
<name>A0A518IAT7_9PLAN</name>
<feature type="transmembrane region" description="Helical" evidence="1">
    <location>
        <begin position="353"/>
        <end position="374"/>
    </location>
</feature>
<feature type="transmembrane region" description="Helical" evidence="1">
    <location>
        <begin position="126"/>
        <end position="145"/>
    </location>
</feature>
<feature type="transmembrane region" description="Helical" evidence="1">
    <location>
        <begin position="271"/>
        <end position="288"/>
    </location>
</feature>
<evidence type="ECO:0000313" key="2">
    <source>
        <dbReference type="EMBL" id="QDV50228.1"/>
    </source>
</evidence>
<feature type="transmembrane region" description="Helical" evidence="1">
    <location>
        <begin position="101"/>
        <end position="119"/>
    </location>
</feature>
<feature type="transmembrane region" description="Helical" evidence="1">
    <location>
        <begin position="20"/>
        <end position="41"/>
    </location>
</feature>
<feature type="transmembrane region" description="Helical" evidence="1">
    <location>
        <begin position="175"/>
        <end position="191"/>
    </location>
</feature>
<feature type="transmembrane region" description="Helical" evidence="1">
    <location>
        <begin position="221"/>
        <end position="242"/>
    </location>
</feature>
<feature type="transmembrane region" description="Helical" evidence="1">
    <location>
        <begin position="295"/>
        <end position="323"/>
    </location>
</feature>
<keyword evidence="3" id="KW-1185">Reference proteome</keyword>
<sequence>MKESDSGSLPAEWSMGQREWYLATAWIWGACLCLTCTVTIADPDLWGHTLYGLRAIEQGVLVERTDPFCYTEPGAVWVNHEWFSELSFGWLWSHFGNLGLWLWRNFWLLVIFIPAWMALRKFRASLAAAVLLLVYTAFCLSQFVVFVRPQLATFGCFALTLFILRHFLEHPQSKAIWYLPAVVLFWTNSHGGFLAGVGMQGVVLLWMGLGVMQLRYQRRDLIRLAVAVGVAWALTLVNPYGIGLHQMLWDHLITKQIVREWQPLWEAQQALLYYIPFFLIGLAFFGSRKWEWIDLILIVVVAYQAVSHIRHVALLAIAVIILLPRPISDAIRNLFPHLNQQWAGDQRLKLRSFLVGLTVLTVCGLGIHTVVNLWKESIPPWQIGVETQSRAPGMPVASITVMQDEALHGNILTDYGWAQYVIWQTFPESRVAFDGRYRTVYSAKLEQEFVDFQKLDATSKGPTPLLDDYPTEILLLPRSLQVHGYLQHRSDWTQIYADPQAMLWVKILPRFEKVITRAKRKQLNRPDVPKWCLFPADPHDHETGKGQTVE</sequence>
<protein>
    <recommendedName>
        <fullName evidence="4">Glycosyltransferase RgtA/B/C/D-like domain-containing protein</fullName>
    </recommendedName>
</protein>
<evidence type="ECO:0000313" key="3">
    <source>
        <dbReference type="Proteomes" id="UP000318313"/>
    </source>
</evidence>
<evidence type="ECO:0008006" key="4">
    <source>
        <dbReference type="Google" id="ProtNLM"/>
    </source>
</evidence>
<accession>A0A518IAT7</accession>
<dbReference type="OrthoDB" id="9786218at2"/>
<keyword evidence="1" id="KW-1133">Transmembrane helix</keyword>
<feature type="transmembrane region" description="Helical" evidence="1">
    <location>
        <begin position="151"/>
        <end position="168"/>
    </location>
</feature>
<dbReference type="RefSeq" id="WP_145308583.1">
    <property type="nucleotide sequence ID" value="NZ_CP037452.1"/>
</dbReference>
<dbReference type="Proteomes" id="UP000318313">
    <property type="component" value="Chromosome"/>
</dbReference>
<dbReference type="AlphaFoldDB" id="A0A518IAT7"/>
<gene>
    <name evidence="2" type="ORF">Enr17x_22660</name>
</gene>
<keyword evidence="1" id="KW-0472">Membrane</keyword>
<dbReference type="PROSITE" id="PS51257">
    <property type="entry name" value="PROKAR_LIPOPROTEIN"/>
    <property type="match status" value="1"/>
</dbReference>
<proteinExistence type="predicted"/>
<organism evidence="2 3">
    <name type="scientific">Gimesia fumaroli</name>
    <dbReference type="NCBI Taxonomy" id="2527976"/>
    <lineage>
        <taxon>Bacteria</taxon>
        <taxon>Pseudomonadati</taxon>
        <taxon>Planctomycetota</taxon>
        <taxon>Planctomycetia</taxon>
        <taxon>Planctomycetales</taxon>
        <taxon>Planctomycetaceae</taxon>
        <taxon>Gimesia</taxon>
    </lineage>
</organism>